<organism evidence="3">
    <name type="scientific">Caenorhabditis remanei</name>
    <name type="common">Caenorhabditis vulgaris</name>
    <dbReference type="NCBI Taxonomy" id="31234"/>
    <lineage>
        <taxon>Eukaryota</taxon>
        <taxon>Metazoa</taxon>
        <taxon>Ecdysozoa</taxon>
        <taxon>Nematoda</taxon>
        <taxon>Chromadorea</taxon>
        <taxon>Rhabditida</taxon>
        <taxon>Rhabditina</taxon>
        <taxon>Rhabditomorpha</taxon>
        <taxon>Rhabditoidea</taxon>
        <taxon>Rhabditidae</taxon>
        <taxon>Peloderinae</taxon>
        <taxon>Caenorhabditis</taxon>
    </lineage>
</organism>
<dbReference type="AlphaFoldDB" id="E3N7B0"/>
<dbReference type="Pfam" id="PF00650">
    <property type="entry name" value="CRAL_TRIO"/>
    <property type="match status" value="1"/>
</dbReference>
<dbReference type="Gene3D" id="3.40.525.10">
    <property type="entry name" value="CRAL-TRIO lipid binding domain"/>
    <property type="match status" value="1"/>
</dbReference>
<dbReference type="InterPro" id="IPR036273">
    <property type="entry name" value="CRAL/TRIO_N_dom_sf"/>
</dbReference>
<evidence type="ECO:0000259" key="1">
    <source>
        <dbReference type="PROSITE" id="PS50191"/>
    </source>
</evidence>
<dbReference type="HOGENOM" id="CLU_061446_0_0_1"/>
<dbReference type="CDD" id="cd00170">
    <property type="entry name" value="SEC14"/>
    <property type="match status" value="1"/>
</dbReference>
<evidence type="ECO:0000313" key="3">
    <source>
        <dbReference type="Proteomes" id="UP000008281"/>
    </source>
</evidence>
<dbReference type="PROSITE" id="PS50191">
    <property type="entry name" value="CRAL_TRIO"/>
    <property type="match status" value="1"/>
</dbReference>
<dbReference type="SUPFAM" id="SSF46938">
    <property type="entry name" value="CRAL/TRIO N-terminal domain"/>
    <property type="match status" value="1"/>
</dbReference>
<dbReference type="Gene3D" id="2.60.120.680">
    <property type="entry name" value="GOLD domain"/>
    <property type="match status" value="1"/>
</dbReference>
<dbReference type="PANTHER" id="PTHR47159">
    <property type="entry name" value="PROTEIN CBG07705-RELATED"/>
    <property type="match status" value="1"/>
</dbReference>
<gene>
    <name evidence="2" type="ORF">CRE_10589</name>
</gene>
<dbReference type="SUPFAM" id="SSF52087">
    <property type="entry name" value="CRAL/TRIO domain"/>
    <property type="match status" value="1"/>
</dbReference>
<dbReference type="PANTHER" id="PTHR47159:SF1">
    <property type="entry name" value="CRAL-TRIO DOMAIN-CONTAINING PROTEIN F28H7.8"/>
    <property type="match status" value="1"/>
</dbReference>
<feature type="domain" description="CRAL-TRIO" evidence="1">
    <location>
        <begin position="81"/>
        <end position="269"/>
    </location>
</feature>
<protein>
    <recommendedName>
        <fullName evidence="1">CRAL-TRIO domain-containing protein</fullName>
    </recommendedName>
</protein>
<name>E3N7B0_CAERE</name>
<dbReference type="InterPro" id="IPR036865">
    <property type="entry name" value="CRAL-TRIO_dom_sf"/>
</dbReference>
<dbReference type="Proteomes" id="UP000008281">
    <property type="component" value="Unassembled WGS sequence"/>
</dbReference>
<dbReference type="SMART" id="SM00516">
    <property type="entry name" value="SEC14"/>
    <property type="match status" value="1"/>
</dbReference>
<dbReference type="InterPro" id="IPR058960">
    <property type="entry name" value="Ctg-1-like_C"/>
</dbReference>
<dbReference type="InterPro" id="IPR053302">
    <property type="entry name" value="CRAL-TRIO_domain"/>
</dbReference>
<proteinExistence type="predicted"/>
<dbReference type="EMBL" id="DS268546">
    <property type="protein sequence ID" value="EFO88459.1"/>
    <property type="molecule type" value="Genomic_DNA"/>
</dbReference>
<dbReference type="OrthoDB" id="1434354at2759"/>
<dbReference type="STRING" id="31234.E3N7B0"/>
<evidence type="ECO:0000313" key="2">
    <source>
        <dbReference type="EMBL" id="EFO88459.1"/>
    </source>
</evidence>
<keyword evidence="3" id="KW-1185">Reference proteome</keyword>
<dbReference type="InParanoid" id="E3N7B0"/>
<dbReference type="eggNOG" id="KOG1471">
    <property type="taxonomic scope" value="Eukaryota"/>
</dbReference>
<dbReference type="FunCoup" id="E3N7B0">
    <property type="interactions" value="6"/>
</dbReference>
<reference evidence="2" key="1">
    <citation type="submission" date="2007-07" db="EMBL/GenBank/DDBJ databases">
        <title>PCAP assembly of the Caenorhabditis remanei genome.</title>
        <authorList>
            <consortium name="The Caenorhabditis remanei Sequencing Consortium"/>
            <person name="Wilson R.K."/>
        </authorList>
    </citation>
    <scope>NUCLEOTIDE SEQUENCE [LARGE SCALE GENOMIC DNA]</scope>
    <source>
        <strain evidence="2">PB4641</strain>
    </source>
</reference>
<dbReference type="InterPro" id="IPR001251">
    <property type="entry name" value="CRAL-TRIO_dom"/>
</dbReference>
<sequence length="422" mass="48882">MAPNAPSPMEIESMNDAAIEQVRQQVSDIIDPRYDTKWNMIRWLQSVDYNIPKTVHLLKKHLKWRKDRRLDEPESQSLLQFSDARRKHAPIDIIGPQRVEGGDRLVVVDRAGRIDVAGLMKAVQPTEYLHEMFRTFEEIQRRLMKVCTYASVLNGVRMEAETGVQCYMHYIFDLEGLHFDPTLLGVVNGPFRVSWQLVGQHYREFIDKFIVINSPSYINVLWSALSPFIPEQSKQRIVFAGSNWKEELLEIVDKECLPERYGGTIPDDKCLQAVGPIPKAMYWKLPASYPTMEQLHKISVSASKHRMLVYKVDKPDTELLMYSHNENDITITLYYSKDRNSSENDLELAVAPIPKCGLPAMDLFDYNCEFPGYYFVKLANESSWLLPSAYRMIVIEKESGKELEPMNLNEKWIKKGQKSKKK</sequence>
<accession>E3N7B0</accession>
<dbReference type="OMA" id="VGQHYRE"/>
<dbReference type="Pfam" id="PF25883">
    <property type="entry name" value="F28H7_8_C"/>
    <property type="match status" value="1"/>
</dbReference>